<evidence type="ECO:0000313" key="3">
    <source>
        <dbReference type="Proteomes" id="UP000256328"/>
    </source>
</evidence>
<name>A0A3D8R2W7_9HELO</name>
<proteinExistence type="predicted"/>
<feature type="region of interest" description="Disordered" evidence="1">
    <location>
        <begin position="401"/>
        <end position="486"/>
    </location>
</feature>
<dbReference type="SMART" id="SM00855">
    <property type="entry name" value="PGAM"/>
    <property type="match status" value="1"/>
</dbReference>
<dbReference type="Pfam" id="PF00300">
    <property type="entry name" value="His_Phos_1"/>
    <property type="match status" value="1"/>
</dbReference>
<dbReference type="InterPro" id="IPR052765">
    <property type="entry name" value="PGM-Related"/>
</dbReference>
<organism evidence="2 3">
    <name type="scientific">Coleophoma crateriformis</name>
    <dbReference type="NCBI Taxonomy" id="565419"/>
    <lineage>
        <taxon>Eukaryota</taxon>
        <taxon>Fungi</taxon>
        <taxon>Dikarya</taxon>
        <taxon>Ascomycota</taxon>
        <taxon>Pezizomycotina</taxon>
        <taxon>Leotiomycetes</taxon>
        <taxon>Helotiales</taxon>
        <taxon>Dermateaceae</taxon>
        <taxon>Coleophoma</taxon>
    </lineage>
</organism>
<feature type="compositionally biased region" description="Basic and acidic residues" evidence="1">
    <location>
        <begin position="261"/>
        <end position="276"/>
    </location>
</feature>
<feature type="compositionally biased region" description="Basic and acidic residues" evidence="1">
    <location>
        <begin position="476"/>
        <end position="486"/>
    </location>
</feature>
<gene>
    <name evidence="2" type="ORF">BP5796_09034</name>
</gene>
<evidence type="ECO:0000256" key="1">
    <source>
        <dbReference type="SAM" id="MobiDB-lite"/>
    </source>
</evidence>
<dbReference type="CDD" id="cd07067">
    <property type="entry name" value="HP_PGM_like"/>
    <property type="match status" value="1"/>
</dbReference>
<evidence type="ECO:0000313" key="2">
    <source>
        <dbReference type="EMBL" id="RDW68377.1"/>
    </source>
</evidence>
<accession>A0A3D8R2W7</accession>
<sequence>MGNVFVSTTLPDATSRQGLGAYDHKADRCTENRDIHQSTPDHRVKLTPEGWTQAHEAGRRLRALLRPDDTLHFFTSPYRRTRETTEGILSTLTSDEPSPTPFPRHSIKVYEEPRLREQDFGNFQPCSAEMERMWQERADYGHFFYRIPSGESAADAYDRISGFNESLWRQFGEDDCASVCVLVTHGLMSRVFLMKWYHFSVEYFEDLRNVNHCEFLIMRKQPDSGKYILENTLRTWSELKREKLLAAKEKEKNGIAGSGMTDKEKEKTEKLDKGKTSDGASPIPVRKRWGGCPNGCDHGRHYFKKENSMDAMQVNGRASPAGATLETILARRPATRRWQSSSDEEDDPRGRTGPSIVVDVQRSLDEMVSSPDGTPSFISVEDRMRNRIKSPANMIMHGGRDFGGSASGNTSQAGSDTEISADDERMRALNGKRTAAAREKSGMGRGAKADALGDQSDVGSNVGSDEEMEALEEAEKEDRSIKGSVY</sequence>
<dbReference type="AlphaFoldDB" id="A0A3D8R2W7"/>
<feature type="region of interest" description="Disordered" evidence="1">
    <location>
        <begin position="331"/>
        <end position="355"/>
    </location>
</feature>
<dbReference type="OrthoDB" id="10261749at2759"/>
<feature type="compositionally biased region" description="Polar residues" evidence="1">
    <location>
        <begin position="407"/>
        <end position="418"/>
    </location>
</feature>
<keyword evidence="3" id="KW-1185">Reference proteome</keyword>
<dbReference type="InterPro" id="IPR029033">
    <property type="entry name" value="His_PPase_superfam"/>
</dbReference>
<comment type="caution">
    <text evidence="2">The sequence shown here is derived from an EMBL/GenBank/DDBJ whole genome shotgun (WGS) entry which is preliminary data.</text>
</comment>
<protein>
    <submittedName>
        <fullName evidence="2">Phosphoglycerate mutase-like protein</fullName>
    </submittedName>
</protein>
<feature type="compositionally biased region" description="Acidic residues" evidence="1">
    <location>
        <begin position="464"/>
        <end position="475"/>
    </location>
</feature>
<dbReference type="EMBL" id="PDLN01000013">
    <property type="protein sequence ID" value="RDW68377.1"/>
    <property type="molecule type" value="Genomic_DNA"/>
</dbReference>
<dbReference type="Gene3D" id="3.40.50.1240">
    <property type="entry name" value="Phosphoglycerate mutase-like"/>
    <property type="match status" value="1"/>
</dbReference>
<dbReference type="Proteomes" id="UP000256328">
    <property type="component" value="Unassembled WGS sequence"/>
</dbReference>
<dbReference type="InterPro" id="IPR013078">
    <property type="entry name" value="His_Pase_superF_clade-1"/>
</dbReference>
<feature type="region of interest" description="Disordered" evidence="1">
    <location>
        <begin position="250"/>
        <end position="286"/>
    </location>
</feature>
<dbReference type="SUPFAM" id="SSF53254">
    <property type="entry name" value="Phosphoglycerate mutase-like"/>
    <property type="match status" value="1"/>
</dbReference>
<dbReference type="PANTHER" id="PTHR46192">
    <property type="entry name" value="BROAD-RANGE ACID PHOSPHATASE DET1"/>
    <property type="match status" value="1"/>
</dbReference>
<reference evidence="2 3" key="1">
    <citation type="journal article" date="2018" name="IMA Fungus">
        <title>IMA Genome-F 9: Draft genome sequence of Annulohypoxylon stygium, Aspergillus mulundensis, Berkeleyomyces basicola (syn. Thielaviopsis basicola), Ceratocystis smalleyi, two Cercospora beticola strains, Coleophoma cylindrospora, Fusarium fracticaudum, Phialophora cf. hyalina, and Morchella septimelata.</title>
        <authorList>
            <person name="Wingfield B.D."/>
            <person name="Bills G.F."/>
            <person name="Dong Y."/>
            <person name="Huang W."/>
            <person name="Nel W.J."/>
            <person name="Swalarsk-Parry B.S."/>
            <person name="Vaghefi N."/>
            <person name="Wilken P.M."/>
            <person name="An Z."/>
            <person name="de Beer Z.W."/>
            <person name="De Vos L."/>
            <person name="Chen L."/>
            <person name="Duong T.A."/>
            <person name="Gao Y."/>
            <person name="Hammerbacher A."/>
            <person name="Kikkert J.R."/>
            <person name="Li Y."/>
            <person name="Li H."/>
            <person name="Li K."/>
            <person name="Li Q."/>
            <person name="Liu X."/>
            <person name="Ma X."/>
            <person name="Naidoo K."/>
            <person name="Pethybridge S.J."/>
            <person name="Sun J."/>
            <person name="Steenkamp E.T."/>
            <person name="van der Nest M.A."/>
            <person name="van Wyk S."/>
            <person name="Wingfield M.J."/>
            <person name="Xiong C."/>
            <person name="Yue Q."/>
            <person name="Zhang X."/>
        </authorList>
    </citation>
    <scope>NUCLEOTIDE SEQUENCE [LARGE SCALE GENOMIC DNA]</scope>
    <source>
        <strain evidence="2 3">BP5796</strain>
    </source>
</reference>